<evidence type="ECO:0000259" key="3">
    <source>
        <dbReference type="Pfam" id="PF25954"/>
    </source>
</evidence>
<dbReference type="RefSeq" id="WP_345096328.1">
    <property type="nucleotide sequence ID" value="NZ_BAABIY010000012.1"/>
</dbReference>
<keyword evidence="1" id="KW-1133">Transmembrane helix</keyword>
<dbReference type="PANTHER" id="PTHR30386:SF24">
    <property type="entry name" value="MULTIDRUG RESISTANCE EFFLUX PUMP"/>
    <property type="match status" value="1"/>
</dbReference>
<dbReference type="PANTHER" id="PTHR30386">
    <property type="entry name" value="MEMBRANE FUSION SUBUNIT OF EMRAB-TOLC MULTIDRUG EFFLUX PUMP"/>
    <property type="match status" value="1"/>
</dbReference>
<dbReference type="InterPro" id="IPR058625">
    <property type="entry name" value="MdtA-like_BSH"/>
</dbReference>
<dbReference type="Gene3D" id="2.40.30.170">
    <property type="match status" value="1"/>
</dbReference>
<proteinExistence type="predicted"/>
<organism evidence="4 5">
    <name type="scientific">Bartonella acomydis</name>
    <dbReference type="NCBI Taxonomy" id="686234"/>
    <lineage>
        <taxon>Bacteria</taxon>
        <taxon>Pseudomonadati</taxon>
        <taxon>Pseudomonadota</taxon>
        <taxon>Alphaproteobacteria</taxon>
        <taxon>Hyphomicrobiales</taxon>
        <taxon>Bartonellaceae</taxon>
        <taxon>Bartonella</taxon>
    </lineage>
</organism>
<evidence type="ECO:0000259" key="2">
    <source>
        <dbReference type="Pfam" id="PF25917"/>
    </source>
</evidence>
<feature type="transmembrane region" description="Helical" evidence="1">
    <location>
        <begin position="9"/>
        <end position="28"/>
    </location>
</feature>
<sequence length="335" mass="36363">MIKALRSKATLIAFLAGITGILLILWAWRLPPFVSTIQITDNASVKGNVTLVSSRISGVVSRIYVQDYQRVEKGMLLFELDDALFRQQLARAQAVLDSKNAKLASVLLQAQILQGEVNAAEAELARSKAFSNVLPGNKKLGFGEAANTVSRPLSQLLAALETKRQLQKQLDLERQSLQSEVTSAKVGVELAKINLDHTKILSPKTGYVGLVGARVGQYVLPGAQLVSVISDNIWIIANYKETQLSQMRVGQPVIFSVDALNNKKLKGRVVRFAPATGSEFSLLKTDTTIGNFIKIAQRISVRIAIDPGQEGVEKLIPGMSVVTYVDTLQRANSGG</sequence>
<name>A0ABP9MF78_9HYPH</name>
<gene>
    <name evidence="4" type="ORF">GCM10023260_04130</name>
</gene>
<dbReference type="Gene3D" id="2.40.50.100">
    <property type="match status" value="1"/>
</dbReference>
<comment type="caution">
    <text evidence="4">The sequence shown here is derived from an EMBL/GenBank/DDBJ whole genome shotgun (WGS) entry which is preliminary data.</text>
</comment>
<dbReference type="Pfam" id="PF25917">
    <property type="entry name" value="BSH_RND"/>
    <property type="match status" value="1"/>
</dbReference>
<reference evidence="5" key="1">
    <citation type="journal article" date="2019" name="Int. J. Syst. Evol. Microbiol.">
        <title>The Global Catalogue of Microorganisms (GCM) 10K type strain sequencing project: providing services to taxonomists for standard genome sequencing and annotation.</title>
        <authorList>
            <consortium name="The Broad Institute Genomics Platform"/>
            <consortium name="The Broad Institute Genome Sequencing Center for Infectious Disease"/>
            <person name="Wu L."/>
            <person name="Ma J."/>
        </authorList>
    </citation>
    <scope>NUCLEOTIDE SEQUENCE [LARGE SCALE GENOMIC DNA]</scope>
    <source>
        <strain evidence="5">JCM 17706</strain>
    </source>
</reference>
<dbReference type="Proteomes" id="UP001501525">
    <property type="component" value="Unassembled WGS sequence"/>
</dbReference>
<evidence type="ECO:0000313" key="5">
    <source>
        <dbReference type="Proteomes" id="UP001501525"/>
    </source>
</evidence>
<dbReference type="SUPFAM" id="SSF111369">
    <property type="entry name" value="HlyD-like secretion proteins"/>
    <property type="match status" value="1"/>
</dbReference>
<feature type="domain" description="CusB-like beta-barrel" evidence="3">
    <location>
        <begin position="232"/>
        <end position="275"/>
    </location>
</feature>
<keyword evidence="1" id="KW-0472">Membrane</keyword>
<evidence type="ECO:0000313" key="4">
    <source>
        <dbReference type="EMBL" id="GAA5095873.1"/>
    </source>
</evidence>
<dbReference type="Gene3D" id="1.10.287.470">
    <property type="entry name" value="Helix hairpin bin"/>
    <property type="match status" value="1"/>
</dbReference>
<dbReference type="EMBL" id="BAABIY010000012">
    <property type="protein sequence ID" value="GAA5095873.1"/>
    <property type="molecule type" value="Genomic_DNA"/>
</dbReference>
<evidence type="ECO:0000256" key="1">
    <source>
        <dbReference type="SAM" id="Phobius"/>
    </source>
</evidence>
<dbReference type="Pfam" id="PF25954">
    <property type="entry name" value="Beta-barrel_RND_2"/>
    <property type="match status" value="1"/>
</dbReference>
<keyword evidence="1" id="KW-0812">Transmembrane</keyword>
<protein>
    <submittedName>
        <fullName evidence="4">HlyD family secretion protein</fullName>
    </submittedName>
</protein>
<accession>A0ABP9MF78</accession>
<dbReference type="InterPro" id="IPR058792">
    <property type="entry name" value="Beta-barrel_RND_2"/>
</dbReference>
<feature type="domain" description="Multidrug resistance protein MdtA-like barrel-sandwich hybrid" evidence="2">
    <location>
        <begin position="51"/>
        <end position="228"/>
    </location>
</feature>
<keyword evidence="5" id="KW-1185">Reference proteome</keyword>
<dbReference type="InterPro" id="IPR050739">
    <property type="entry name" value="MFP"/>
</dbReference>